<dbReference type="PANTHER" id="PTHR46424">
    <property type="entry name" value="UBX DOMAIN-CONTAINING PROTEIN 4"/>
    <property type="match status" value="1"/>
</dbReference>
<accession>A0A146FQS3</accession>
<evidence type="ECO:0000313" key="3">
    <source>
        <dbReference type="EMBL" id="GAT28244.1"/>
    </source>
</evidence>
<feature type="region of interest" description="Disordered" evidence="1">
    <location>
        <begin position="416"/>
        <end position="445"/>
    </location>
</feature>
<dbReference type="Pfam" id="PF00789">
    <property type="entry name" value="UBX"/>
    <property type="match status" value="1"/>
</dbReference>
<sequence length="499" mass="53680">MFYSGSLQEGIAAAVAESKAVVCFVRDDEQTSTEWEESYFTFDEEVCNISYTYVSASANDAQLSQLLQSRAVLLRFTKGSQEAGFLASFCPIVKFPTVVVMKNGMMCDYLVPDISKEDFRDRLLVKLDESRAPVQQNVGNAGAAGGETTSAPVASDAPATVSPPAPEPVSSAPVSAPAPAAESAPTPAPSQPAPQPSATEPEQPRDAAVREGKRRVDDARAEQQRPSPTKKLQQQKKQEPAPKPTPRPVTQESKPKPKPTPKEKPSSSVTPKEPATQPAERRPPSPPKQYRLQVRLFDGSSVRSSFTPTQTIRNDVRPWLDSQMEERSPYNLKHILTPLPNRTLTIADEEQTLAELGLGSSANLVMVPIQSYTEAYSGAGASLPVRAVSSAYGLVSSAVGTATGLVGSFFGYGTTQSSGSEAAPTASTASSGSNDAGRRRVNASRGPIIRTLRDAQNEGDDRQFYNGNQCKYWNPCYVCIKLPLPLLAAKHVCTSMRMI</sequence>
<reference evidence="3 4" key="1">
    <citation type="journal article" date="2016" name="DNA Res.">
        <title>Genome sequence of Aspergillus luchuensis NBRC 4314.</title>
        <authorList>
            <person name="Yamada O."/>
            <person name="Machida M."/>
            <person name="Hosoyama A."/>
            <person name="Goto M."/>
            <person name="Takahashi T."/>
            <person name="Futagami T."/>
            <person name="Yamagata Y."/>
            <person name="Takeuchi M."/>
            <person name="Kobayashi T."/>
            <person name="Koike H."/>
            <person name="Abe K."/>
            <person name="Asai K."/>
            <person name="Arita M."/>
            <person name="Fujita N."/>
            <person name="Fukuda K."/>
            <person name="Higa K."/>
            <person name="Horikawa H."/>
            <person name="Ishikawa T."/>
            <person name="Jinno K."/>
            <person name="Kato Y."/>
            <person name="Kirimura K."/>
            <person name="Mizutani O."/>
            <person name="Nakasone K."/>
            <person name="Sano M."/>
            <person name="Shiraishi Y."/>
            <person name="Tsukahara M."/>
            <person name="Gomi K."/>
        </authorList>
    </citation>
    <scope>NUCLEOTIDE SEQUENCE [LARGE SCALE GENOMIC DNA]</scope>
    <source>
        <strain evidence="3 4">RIB 2604</strain>
    </source>
</reference>
<reference evidence="4" key="2">
    <citation type="submission" date="2016-02" db="EMBL/GenBank/DDBJ databases">
        <title>Genome sequencing of Aspergillus luchuensis NBRC 4314.</title>
        <authorList>
            <person name="Yamada O."/>
        </authorList>
    </citation>
    <scope>NUCLEOTIDE SEQUENCE [LARGE SCALE GENOMIC DNA]</scope>
    <source>
        <strain evidence="4">RIB 2604</strain>
    </source>
</reference>
<dbReference type="EMBL" id="BCWF01000024">
    <property type="protein sequence ID" value="GAT28244.1"/>
    <property type="molecule type" value="Genomic_DNA"/>
</dbReference>
<organism evidence="3 4">
    <name type="scientific">Aspergillus kawachii</name>
    <name type="common">White koji mold</name>
    <name type="synonym">Aspergillus awamori var. kawachi</name>
    <dbReference type="NCBI Taxonomy" id="1069201"/>
    <lineage>
        <taxon>Eukaryota</taxon>
        <taxon>Fungi</taxon>
        <taxon>Dikarya</taxon>
        <taxon>Ascomycota</taxon>
        <taxon>Pezizomycotina</taxon>
        <taxon>Eurotiomycetes</taxon>
        <taxon>Eurotiomycetidae</taxon>
        <taxon>Eurotiales</taxon>
        <taxon>Aspergillaceae</taxon>
        <taxon>Aspergillus</taxon>
        <taxon>Aspergillus subgen. Circumdati</taxon>
    </lineage>
</organism>
<dbReference type="InterPro" id="IPR001012">
    <property type="entry name" value="UBX_dom"/>
</dbReference>
<dbReference type="CDD" id="cd01767">
    <property type="entry name" value="UBX"/>
    <property type="match status" value="1"/>
</dbReference>
<dbReference type="GO" id="GO:0005783">
    <property type="term" value="C:endoplasmic reticulum"/>
    <property type="evidence" value="ECO:0007669"/>
    <property type="project" value="TreeGrafter"/>
</dbReference>
<evidence type="ECO:0000259" key="2">
    <source>
        <dbReference type="PROSITE" id="PS50033"/>
    </source>
</evidence>
<evidence type="ECO:0000313" key="4">
    <source>
        <dbReference type="Proteomes" id="UP000075230"/>
    </source>
</evidence>
<dbReference type="Gene3D" id="3.10.20.90">
    <property type="entry name" value="Phosphatidylinositol 3-kinase Catalytic Subunit, Chain A, domain 1"/>
    <property type="match status" value="1"/>
</dbReference>
<proteinExistence type="predicted"/>
<protein>
    <submittedName>
        <fullName evidence="3">UBX domain protein</fullName>
    </submittedName>
</protein>
<gene>
    <name evidence="3" type="ORF">RIB2604_02503210</name>
</gene>
<feature type="compositionally biased region" description="Basic and acidic residues" evidence="1">
    <location>
        <begin position="202"/>
        <end position="223"/>
    </location>
</feature>
<feature type="compositionally biased region" description="Low complexity" evidence="1">
    <location>
        <begin position="417"/>
        <end position="433"/>
    </location>
</feature>
<dbReference type="VEuPathDB" id="FungiDB:ASPFODRAFT_41787"/>
<feature type="region of interest" description="Disordered" evidence="1">
    <location>
        <begin position="135"/>
        <end position="288"/>
    </location>
</feature>
<dbReference type="PROSITE" id="PS50033">
    <property type="entry name" value="UBX"/>
    <property type="match status" value="1"/>
</dbReference>
<comment type="caution">
    <text evidence="3">The sequence shown here is derived from an EMBL/GenBank/DDBJ whole genome shotgun (WGS) entry which is preliminary data.</text>
</comment>
<dbReference type="PANTHER" id="PTHR46424:SF1">
    <property type="entry name" value="UBX DOMAIN-CONTAINING PROTEIN 4"/>
    <property type="match status" value="1"/>
</dbReference>
<evidence type="ECO:0000256" key="1">
    <source>
        <dbReference type="SAM" id="MobiDB-lite"/>
    </source>
</evidence>
<feature type="domain" description="UBX" evidence="2">
    <location>
        <begin position="285"/>
        <end position="366"/>
    </location>
</feature>
<name>A0A146FQS3_ASPKA</name>
<dbReference type="SMART" id="SM00166">
    <property type="entry name" value="UBX"/>
    <property type="match status" value="1"/>
</dbReference>
<dbReference type="GO" id="GO:0036503">
    <property type="term" value="P:ERAD pathway"/>
    <property type="evidence" value="ECO:0007669"/>
    <property type="project" value="TreeGrafter"/>
</dbReference>
<dbReference type="SUPFAM" id="SSF54236">
    <property type="entry name" value="Ubiquitin-like"/>
    <property type="match status" value="1"/>
</dbReference>
<dbReference type="AlphaFoldDB" id="A0A146FQS3"/>
<dbReference type="InterPro" id="IPR029071">
    <property type="entry name" value="Ubiquitin-like_domsf"/>
</dbReference>
<dbReference type="Proteomes" id="UP000075230">
    <property type="component" value="Unassembled WGS sequence"/>
</dbReference>
<feature type="compositionally biased region" description="Pro residues" evidence="1">
    <location>
        <begin position="186"/>
        <end position="195"/>
    </location>
</feature>
<feature type="compositionally biased region" description="Low complexity" evidence="1">
    <location>
        <begin position="168"/>
        <end position="185"/>
    </location>
</feature>